<feature type="compositionally biased region" description="Low complexity" evidence="1">
    <location>
        <begin position="28"/>
        <end position="50"/>
    </location>
</feature>
<dbReference type="AlphaFoldDB" id="A0A7I4YMX4"/>
<proteinExistence type="predicted"/>
<evidence type="ECO:0000313" key="3">
    <source>
        <dbReference type="WBParaSite" id="HCON_00111070-00001"/>
    </source>
</evidence>
<organism evidence="2 3">
    <name type="scientific">Haemonchus contortus</name>
    <name type="common">Barber pole worm</name>
    <dbReference type="NCBI Taxonomy" id="6289"/>
    <lineage>
        <taxon>Eukaryota</taxon>
        <taxon>Metazoa</taxon>
        <taxon>Ecdysozoa</taxon>
        <taxon>Nematoda</taxon>
        <taxon>Chromadorea</taxon>
        <taxon>Rhabditida</taxon>
        <taxon>Rhabditina</taxon>
        <taxon>Rhabditomorpha</taxon>
        <taxon>Strongyloidea</taxon>
        <taxon>Trichostrongylidae</taxon>
        <taxon>Haemonchus</taxon>
    </lineage>
</organism>
<feature type="compositionally biased region" description="Basic and acidic residues" evidence="1">
    <location>
        <begin position="1"/>
        <end position="10"/>
    </location>
</feature>
<dbReference type="OrthoDB" id="10404757at2759"/>
<sequence length="311" mass="34136">MSLRSNERGTKPGTLPVPSAQADEEGSVPQHGGQVVPQHGGQVVPQHGGQADPPSHVDIFRKALMASEQLSRSPSVDTVNAQLDQVTVEDKQQMDIDQVGDSEDWRGLLGRIAPTCEAAIKSKIRNISAAKVTYIIDCVRKKVDYAIAQIESSLLTTKSEADEFLEKLALPLEELKVIIVRESGQAEVLRELTGILQCSEGDLTEVNRGVGPQHASTSHTQAAAGHTSRQFARITKEQRWASTAPEIDLRRAIAKIVDSILPRAQQGTMDFKYPKSAWTDSERRDILVTLLEGQAKMLYRTLPKEVKEGPY</sequence>
<protein>
    <submittedName>
        <fullName evidence="3">Gag_p30 domain-containing protein</fullName>
    </submittedName>
</protein>
<evidence type="ECO:0000256" key="1">
    <source>
        <dbReference type="SAM" id="MobiDB-lite"/>
    </source>
</evidence>
<reference evidence="3" key="1">
    <citation type="submission" date="2020-12" db="UniProtKB">
        <authorList>
            <consortium name="WormBaseParasite"/>
        </authorList>
    </citation>
    <scope>IDENTIFICATION</scope>
    <source>
        <strain evidence="3">MHco3</strain>
    </source>
</reference>
<accession>A0A7I4YMX4</accession>
<dbReference type="OMA" id="RIAPTCE"/>
<name>A0A7I4YMX4_HAECO</name>
<evidence type="ECO:0000313" key="2">
    <source>
        <dbReference type="Proteomes" id="UP000025227"/>
    </source>
</evidence>
<dbReference type="Proteomes" id="UP000025227">
    <property type="component" value="Unplaced"/>
</dbReference>
<keyword evidence="2" id="KW-1185">Reference proteome</keyword>
<feature type="region of interest" description="Disordered" evidence="1">
    <location>
        <begin position="208"/>
        <end position="229"/>
    </location>
</feature>
<feature type="region of interest" description="Disordered" evidence="1">
    <location>
        <begin position="1"/>
        <end position="55"/>
    </location>
</feature>
<dbReference type="WBParaSite" id="HCON_00111070-00001">
    <property type="protein sequence ID" value="HCON_00111070-00001"/>
    <property type="gene ID" value="HCON_00111070"/>
</dbReference>